<name>A0ABD2N836_9CUCU</name>
<sequence length="90" mass="10267">MNTRYSPLKKLRSLIVATISDSRFKSDNINSNEVDIAGIEQMSFLTESEVSMQSSRRTDNDDANGTPVQLHAQAYYIKQEKRVFGMCFKL</sequence>
<dbReference type="Proteomes" id="UP001516400">
    <property type="component" value="Unassembled WGS sequence"/>
</dbReference>
<proteinExistence type="predicted"/>
<evidence type="ECO:0000313" key="1">
    <source>
        <dbReference type="EMBL" id="KAL3274881.1"/>
    </source>
</evidence>
<evidence type="ECO:0000313" key="2">
    <source>
        <dbReference type="Proteomes" id="UP001516400"/>
    </source>
</evidence>
<accession>A0ABD2N836</accession>
<gene>
    <name evidence="1" type="ORF">HHI36_019663</name>
</gene>
<dbReference type="EMBL" id="JABFTP020000083">
    <property type="protein sequence ID" value="KAL3274881.1"/>
    <property type="molecule type" value="Genomic_DNA"/>
</dbReference>
<reference evidence="1 2" key="1">
    <citation type="journal article" date="2021" name="BMC Biol.">
        <title>Horizontally acquired antibacterial genes associated with adaptive radiation of ladybird beetles.</title>
        <authorList>
            <person name="Li H.S."/>
            <person name="Tang X.F."/>
            <person name="Huang Y.H."/>
            <person name="Xu Z.Y."/>
            <person name="Chen M.L."/>
            <person name="Du X.Y."/>
            <person name="Qiu B.Y."/>
            <person name="Chen P.T."/>
            <person name="Zhang W."/>
            <person name="Slipinski A."/>
            <person name="Escalona H.E."/>
            <person name="Waterhouse R.M."/>
            <person name="Zwick A."/>
            <person name="Pang H."/>
        </authorList>
    </citation>
    <scope>NUCLEOTIDE SEQUENCE [LARGE SCALE GENOMIC DNA]</scope>
    <source>
        <strain evidence="1">SYSU2018</strain>
    </source>
</reference>
<keyword evidence="2" id="KW-1185">Reference proteome</keyword>
<feature type="non-terminal residue" evidence="1">
    <location>
        <position position="90"/>
    </location>
</feature>
<organism evidence="1 2">
    <name type="scientific">Cryptolaemus montrouzieri</name>
    <dbReference type="NCBI Taxonomy" id="559131"/>
    <lineage>
        <taxon>Eukaryota</taxon>
        <taxon>Metazoa</taxon>
        <taxon>Ecdysozoa</taxon>
        <taxon>Arthropoda</taxon>
        <taxon>Hexapoda</taxon>
        <taxon>Insecta</taxon>
        <taxon>Pterygota</taxon>
        <taxon>Neoptera</taxon>
        <taxon>Endopterygota</taxon>
        <taxon>Coleoptera</taxon>
        <taxon>Polyphaga</taxon>
        <taxon>Cucujiformia</taxon>
        <taxon>Coccinelloidea</taxon>
        <taxon>Coccinellidae</taxon>
        <taxon>Scymninae</taxon>
        <taxon>Scymnini</taxon>
        <taxon>Cryptolaemus</taxon>
    </lineage>
</organism>
<comment type="caution">
    <text evidence="1">The sequence shown here is derived from an EMBL/GenBank/DDBJ whole genome shotgun (WGS) entry which is preliminary data.</text>
</comment>
<protein>
    <submittedName>
        <fullName evidence="1">Uncharacterized protein</fullName>
    </submittedName>
</protein>
<dbReference type="AlphaFoldDB" id="A0ABD2N836"/>